<organism evidence="1 2">
    <name type="scientific">Clostridium magnum DSM 2767</name>
    <dbReference type="NCBI Taxonomy" id="1121326"/>
    <lineage>
        <taxon>Bacteria</taxon>
        <taxon>Bacillati</taxon>
        <taxon>Bacillota</taxon>
        <taxon>Clostridia</taxon>
        <taxon>Eubacteriales</taxon>
        <taxon>Clostridiaceae</taxon>
        <taxon>Clostridium</taxon>
    </lineage>
</organism>
<dbReference type="InterPro" id="IPR007253">
    <property type="entry name" value="Cell_wall-bd_2"/>
</dbReference>
<keyword evidence="2" id="KW-1185">Reference proteome</keyword>
<comment type="caution">
    <text evidence="1">The sequence shown here is derived from an EMBL/GenBank/DDBJ whole genome shotgun (WGS) entry which is preliminary data.</text>
</comment>
<dbReference type="Pfam" id="PF04122">
    <property type="entry name" value="CW_binding_2"/>
    <property type="match status" value="1"/>
</dbReference>
<evidence type="ECO:0000313" key="1">
    <source>
        <dbReference type="EMBL" id="KZL90463.1"/>
    </source>
</evidence>
<gene>
    <name evidence="1" type="ORF">CLMAG_42340</name>
</gene>
<dbReference type="AlphaFoldDB" id="A0A162RWE7"/>
<accession>A0A162RWE7</accession>
<evidence type="ECO:0000313" key="2">
    <source>
        <dbReference type="Proteomes" id="UP000076603"/>
    </source>
</evidence>
<dbReference type="RefSeq" id="WP_066626696.1">
    <property type="nucleotide sequence ID" value="NZ_FQXL01000008.1"/>
</dbReference>
<name>A0A162RWE7_9CLOT</name>
<proteinExistence type="predicted"/>
<dbReference type="STRING" id="1121326.CLMAG_42340"/>
<dbReference type="Proteomes" id="UP000076603">
    <property type="component" value="Unassembled WGS sequence"/>
</dbReference>
<protein>
    <submittedName>
        <fullName evidence="1">Putative cell wall binding repeat 2</fullName>
    </submittedName>
</protein>
<dbReference type="EMBL" id="LWAE01000005">
    <property type="protein sequence ID" value="KZL90463.1"/>
    <property type="molecule type" value="Genomic_DNA"/>
</dbReference>
<sequence>MKIKLLMITCVLGTSLLVPRSISAKSNIIINRLAGQDRYETSVNVAKELGTSKGIFVVNGEHYKDALSSASIAVLSDNVVNVITGNTSASDNTVPSNAETNVIAGNLFIHSTSSDFITNAAGLDGVEISNNIGDGAVVLKSDTVKGVYTSNIINLRILLGCI</sequence>
<dbReference type="PATRIC" id="fig|1121326.3.peg.4294"/>
<reference evidence="1 2" key="1">
    <citation type="submission" date="2016-04" db="EMBL/GenBank/DDBJ databases">
        <title>Genome sequence of Clostridium magnum DSM 2767.</title>
        <authorList>
            <person name="Poehlein A."/>
            <person name="Uhlig R."/>
            <person name="Fischer R."/>
            <person name="Bahl H."/>
            <person name="Daniel R."/>
        </authorList>
    </citation>
    <scope>NUCLEOTIDE SEQUENCE [LARGE SCALE GENOMIC DNA]</scope>
    <source>
        <strain evidence="1 2">DSM 2767</strain>
    </source>
</reference>